<dbReference type="Gene3D" id="3.40.50.970">
    <property type="match status" value="1"/>
</dbReference>
<dbReference type="CDD" id="cd07034">
    <property type="entry name" value="TPP_PYR_PFOR_IOR-alpha_like"/>
    <property type="match status" value="1"/>
</dbReference>
<evidence type="ECO:0000259" key="2">
    <source>
        <dbReference type="Pfam" id="PF01558"/>
    </source>
</evidence>
<dbReference type="Gene3D" id="3.40.920.10">
    <property type="entry name" value="Pyruvate-ferredoxin oxidoreductase, PFOR, domain III"/>
    <property type="match status" value="1"/>
</dbReference>
<sequence length="627" mass="68481">MATGDIAGELTLASNSTANVQGSPETAVSSPAKRIVNDFSIQVATVNGSGSQSANNVLLKSIFGMGIPVSGKNLFPSNIAGLPTWYTIRASKHGYVARKKEIDILVAMNPETAKEDILSLPSGAAAIYEESQNLAQYREDVLCYPVPFDKLTAAACPEAKLRKLVKNMIYVGVVAKLIEMDLTVVEAALRRQFSKKQKAADLNWNAVKAGYDYATESLTKHDPFVLERMHATEGKIIIDGNAAAALGCMFAGVTVVTWYPITPSSSLVEQLIDFMKKYRVEPDGKATFAIVQAEDELAAVGMVLGAGWAGARSMTATSGPGISLMAEFAGLGYFAEVPGVIFDVQRVGPSTGLPTRTAQADLLSIAFLSHGDTKQVILLPGSVGECYEFAYAAFDLAEQLQTPVFVLSDLDIGMNNWMSEPFAYPDKPLNRGKVLSAADLDRLGGFARYKDVDGDAIGYRTLPGTQHPQAAYFTRGSGHNEKAQYTERPDDYQNLMERLNRKFETARTLVPKPVVAQTGRSKVGLIAFGSSDFAVIESRDQLKKEYGVETDYLRIRAYPFTREVHDFIASHERVYVIEQNRDAQMQSLLKLDLPASEITKLRSVRHFNGLPMDARSVTDELILQERI</sequence>
<evidence type="ECO:0000259" key="3">
    <source>
        <dbReference type="Pfam" id="PF01855"/>
    </source>
</evidence>
<dbReference type="SUPFAM" id="SSF52518">
    <property type="entry name" value="Thiamin diphosphate-binding fold (THDP-binding)"/>
    <property type="match status" value="1"/>
</dbReference>
<dbReference type="GO" id="GO:0016903">
    <property type="term" value="F:oxidoreductase activity, acting on the aldehyde or oxo group of donors"/>
    <property type="evidence" value="ECO:0007669"/>
    <property type="project" value="InterPro"/>
</dbReference>
<dbReference type="Pfam" id="PF01558">
    <property type="entry name" value="POR"/>
    <property type="match status" value="1"/>
</dbReference>
<dbReference type="RefSeq" id="WP_114210466.1">
    <property type="nucleotide sequence ID" value="NZ_CP030840.1"/>
</dbReference>
<dbReference type="InterPro" id="IPR002880">
    <property type="entry name" value="Pyrv_Fd/Flavodoxin_OxRdtase_N"/>
</dbReference>
<keyword evidence="1" id="KW-0560">Oxidoreductase</keyword>
<dbReference type="AlphaFoldDB" id="A0A2Z5GB68"/>
<dbReference type="FunFam" id="3.40.50.970:FF:000022">
    <property type="entry name" value="2-oxoglutarate ferredoxin oxidoreductase alpha subunit"/>
    <property type="match status" value="1"/>
</dbReference>
<dbReference type="GO" id="GO:0006979">
    <property type="term" value="P:response to oxidative stress"/>
    <property type="evidence" value="ECO:0007669"/>
    <property type="project" value="TreeGrafter"/>
</dbReference>
<dbReference type="EMBL" id="CP030840">
    <property type="protein sequence ID" value="AXC15875.1"/>
    <property type="molecule type" value="Genomic_DNA"/>
</dbReference>
<gene>
    <name evidence="4" type="ORF">ACPOL_6663</name>
</gene>
<dbReference type="Gene3D" id="3.40.50.920">
    <property type="match status" value="1"/>
</dbReference>
<dbReference type="InterPro" id="IPR002869">
    <property type="entry name" value="Pyrv_flavodox_OxRed_cen"/>
</dbReference>
<evidence type="ECO:0000256" key="1">
    <source>
        <dbReference type="ARBA" id="ARBA00023002"/>
    </source>
</evidence>
<dbReference type="NCBIfam" id="TIGR03710">
    <property type="entry name" value="OAFO_sf"/>
    <property type="match status" value="1"/>
</dbReference>
<evidence type="ECO:0000313" key="5">
    <source>
        <dbReference type="Proteomes" id="UP000253606"/>
    </source>
</evidence>
<dbReference type="Proteomes" id="UP000253606">
    <property type="component" value="Chromosome"/>
</dbReference>
<dbReference type="InterPro" id="IPR009014">
    <property type="entry name" value="Transketo_C/PFOR_II"/>
</dbReference>
<accession>A0A2Z5GB68</accession>
<organism evidence="4 5">
    <name type="scientific">Acidisarcina polymorpha</name>
    <dbReference type="NCBI Taxonomy" id="2211140"/>
    <lineage>
        <taxon>Bacteria</taxon>
        <taxon>Pseudomonadati</taxon>
        <taxon>Acidobacteriota</taxon>
        <taxon>Terriglobia</taxon>
        <taxon>Terriglobales</taxon>
        <taxon>Acidobacteriaceae</taxon>
        <taxon>Acidisarcina</taxon>
    </lineage>
</organism>
<dbReference type="InterPro" id="IPR019752">
    <property type="entry name" value="Pyrv/ketoisovalerate_OxRed_cat"/>
</dbReference>
<dbReference type="PANTHER" id="PTHR32154:SF29">
    <property type="entry name" value="BLR6743 PROTEIN"/>
    <property type="match status" value="1"/>
</dbReference>
<dbReference type="InterPro" id="IPR022367">
    <property type="entry name" value="2-oxoacid/accept_OxRdtase_asu"/>
</dbReference>
<feature type="domain" description="Pyruvate/ketoisovalerate oxidoreductase catalytic" evidence="2">
    <location>
        <begin position="48"/>
        <end position="212"/>
    </location>
</feature>
<evidence type="ECO:0000313" key="4">
    <source>
        <dbReference type="EMBL" id="AXC15875.1"/>
    </source>
</evidence>
<dbReference type="OrthoDB" id="9794954at2"/>
<dbReference type="Pfam" id="PF01855">
    <property type="entry name" value="POR_N"/>
    <property type="match status" value="1"/>
</dbReference>
<dbReference type="InterPro" id="IPR050722">
    <property type="entry name" value="Pyruvate:ferred/Flavod_OxRd"/>
</dbReference>
<dbReference type="KEGG" id="abas:ACPOL_6663"/>
<dbReference type="PANTHER" id="PTHR32154">
    <property type="entry name" value="PYRUVATE-FLAVODOXIN OXIDOREDUCTASE-RELATED"/>
    <property type="match status" value="1"/>
</dbReference>
<name>A0A2Z5GB68_9BACT</name>
<dbReference type="SUPFAM" id="SSF52922">
    <property type="entry name" value="TK C-terminal domain-like"/>
    <property type="match status" value="1"/>
</dbReference>
<keyword evidence="5" id="KW-1185">Reference proteome</keyword>
<protein>
    <submittedName>
        <fullName evidence="4">2-oxoglutarate oxidoreductase, alpha subunit</fullName>
    </submittedName>
</protein>
<feature type="domain" description="Pyruvate flavodoxin/ferredoxin oxidoreductase pyrimidine binding" evidence="3">
    <location>
        <begin position="247"/>
        <end position="410"/>
    </location>
</feature>
<dbReference type="SUPFAM" id="SSF53323">
    <property type="entry name" value="Pyruvate-ferredoxin oxidoreductase, PFOR, domain III"/>
    <property type="match status" value="1"/>
</dbReference>
<proteinExistence type="predicted"/>
<reference evidence="4 5" key="1">
    <citation type="journal article" date="2018" name="Front. Microbiol.">
        <title>Hydrolytic Capabilities as a Key to Environmental Success: Chitinolytic and Cellulolytic Acidobacteria From Acidic Sub-arctic Soils and Boreal Peatlands.</title>
        <authorList>
            <person name="Belova S.E."/>
            <person name="Ravin N.V."/>
            <person name="Pankratov T.A."/>
            <person name="Rakitin A.L."/>
            <person name="Ivanova A.A."/>
            <person name="Beletsky A.V."/>
            <person name="Mardanov A.V."/>
            <person name="Sinninghe Damste J.S."/>
            <person name="Dedysh S.N."/>
        </authorList>
    </citation>
    <scope>NUCLEOTIDE SEQUENCE [LARGE SCALE GENOMIC DNA]</scope>
    <source>
        <strain evidence="4 5">SBC82</strain>
    </source>
</reference>
<dbReference type="InterPro" id="IPR029061">
    <property type="entry name" value="THDP-binding"/>
</dbReference>